<gene>
    <name evidence="2" type="ORF">HELGO_WM13670</name>
</gene>
<proteinExistence type="predicted"/>
<sequence>MKTLTKTLFFLVLVSQALLASSDYILETYIPIANPQAELEDEDGIQLHKVPFYTFYSYEESAIGSVVWEYIVNTPHKRFKNTDINLANIEGLKVELDYSNEKSCRVLIDSSSVVHNYTSNQFEKILRYVKKATQLNLKNAKLNCSIEEKCLSIGRELPKPLALESAVDTLFSDHKLGHPQLHFLYDKVYLLGKSKTKIAYAIEYDTDPADLVKVETFIQDLVNDEIIWKDLYEKDTYKNDVSFSTYWTSKKALISKKLEHYGLTPFNVPKLERGAIHYQNDVLRLNSSVKKSWSKDWASSFLEQSTIFLHSKLQGEKRVNFQKYVVPSHILDRKPIGYINLDENNKRIAIVVAKVQRGWEGPPHNISYEFVGANLKVGF</sequence>
<evidence type="ECO:0000313" key="2">
    <source>
        <dbReference type="EMBL" id="CAA6804384.1"/>
    </source>
</evidence>
<feature type="chain" id="PRO_5028193809" evidence="1">
    <location>
        <begin position="21"/>
        <end position="379"/>
    </location>
</feature>
<keyword evidence="1" id="KW-0732">Signal</keyword>
<organism evidence="2">
    <name type="scientific">uncultured Sulfurovum sp</name>
    <dbReference type="NCBI Taxonomy" id="269237"/>
    <lineage>
        <taxon>Bacteria</taxon>
        <taxon>Pseudomonadati</taxon>
        <taxon>Campylobacterota</taxon>
        <taxon>Epsilonproteobacteria</taxon>
        <taxon>Campylobacterales</taxon>
        <taxon>Sulfurovaceae</taxon>
        <taxon>Sulfurovum</taxon>
        <taxon>environmental samples</taxon>
    </lineage>
</organism>
<dbReference type="AlphaFoldDB" id="A0A6S6SHE5"/>
<protein>
    <submittedName>
        <fullName evidence="2">Uncharacterized protein</fullName>
    </submittedName>
</protein>
<evidence type="ECO:0000256" key="1">
    <source>
        <dbReference type="SAM" id="SignalP"/>
    </source>
</evidence>
<reference evidence="2" key="1">
    <citation type="submission" date="2020-01" db="EMBL/GenBank/DDBJ databases">
        <authorList>
            <person name="Meier V. D."/>
            <person name="Meier V D."/>
        </authorList>
    </citation>
    <scope>NUCLEOTIDE SEQUENCE</scope>
    <source>
        <strain evidence="2">HLG_WM_MAG_03</strain>
    </source>
</reference>
<feature type="signal peptide" evidence="1">
    <location>
        <begin position="1"/>
        <end position="20"/>
    </location>
</feature>
<dbReference type="EMBL" id="CACVAR010000125">
    <property type="protein sequence ID" value="CAA6804384.1"/>
    <property type="molecule type" value="Genomic_DNA"/>
</dbReference>
<accession>A0A6S6SHE5</accession>
<name>A0A6S6SHE5_9BACT</name>